<evidence type="ECO:0000313" key="8">
    <source>
        <dbReference type="EMBL" id="KPV50205.1"/>
    </source>
</evidence>
<accession>A0A0N8PRK8</accession>
<keyword evidence="5 6" id="KW-0472">Membrane</keyword>
<evidence type="ECO:0000256" key="5">
    <source>
        <dbReference type="ARBA" id="ARBA00023136"/>
    </source>
</evidence>
<name>A0A0N8PRK8_9CHLR</name>
<reference evidence="8 9" key="1">
    <citation type="submission" date="2015-09" db="EMBL/GenBank/DDBJ databases">
        <title>Draft genome sequence of Kouleothrix aurantiaca JCM 19913.</title>
        <authorList>
            <person name="Hemp J."/>
        </authorList>
    </citation>
    <scope>NUCLEOTIDE SEQUENCE [LARGE SCALE GENOMIC DNA]</scope>
    <source>
        <strain evidence="8 9">COM-B</strain>
    </source>
</reference>
<dbReference type="InterPro" id="IPR007168">
    <property type="entry name" value="Phageshock_PspC_N"/>
</dbReference>
<dbReference type="PANTHER" id="PTHR33885:SF3">
    <property type="entry name" value="PHAGE SHOCK PROTEIN C"/>
    <property type="match status" value="1"/>
</dbReference>
<evidence type="ECO:0000256" key="3">
    <source>
        <dbReference type="ARBA" id="ARBA00022692"/>
    </source>
</evidence>
<keyword evidence="2" id="KW-1003">Cell membrane</keyword>
<dbReference type="GO" id="GO:0005886">
    <property type="term" value="C:plasma membrane"/>
    <property type="evidence" value="ECO:0007669"/>
    <property type="project" value="UniProtKB-SubCell"/>
</dbReference>
<evidence type="ECO:0000259" key="7">
    <source>
        <dbReference type="Pfam" id="PF04024"/>
    </source>
</evidence>
<feature type="transmembrane region" description="Helical" evidence="6">
    <location>
        <begin position="30"/>
        <end position="56"/>
    </location>
</feature>
<evidence type="ECO:0000313" key="9">
    <source>
        <dbReference type="Proteomes" id="UP000050509"/>
    </source>
</evidence>
<organism evidence="8 9">
    <name type="scientific">Kouleothrix aurantiaca</name>
    <dbReference type="NCBI Taxonomy" id="186479"/>
    <lineage>
        <taxon>Bacteria</taxon>
        <taxon>Bacillati</taxon>
        <taxon>Chloroflexota</taxon>
        <taxon>Chloroflexia</taxon>
        <taxon>Chloroflexales</taxon>
        <taxon>Roseiflexineae</taxon>
        <taxon>Roseiflexaceae</taxon>
        <taxon>Kouleothrix</taxon>
    </lineage>
</organism>
<keyword evidence="9" id="KW-1185">Reference proteome</keyword>
<dbReference type="Proteomes" id="UP000050509">
    <property type="component" value="Unassembled WGS sequence"/>
</dbReference>
<sequence length="94" mass="10405">MNSQFVRTKNDKMIAGVCGGLARYFNIDPAIVRLLFVLAVVLGGASPLIYVVLWIVMPEEQALTASASTPVALPDHPRPVEQWKYDPYTGEKMK</sequence>
<dbReference type="PANTHER" id="PTHR33885">
    <property type="entry name" value="PHAGE SHOCK PROTEIN C"/>
    <property type="match status" value="1"/>
</dbReference>
<feature type="domain" description="Phage shock protein PspC N-terminal" evidence="7">
    <location>
        <begin position="4"/>
        <end position="60"/>
    </location>
</feature>
<evidence type="ECO:0000256" key="6">
    <source>
        <dbReference type="SAM" id="Phobius"/>
    </source>
</evidence>
<dbReference type="EMBL" id="LJCR01001528">
    <property type="protein sequence ID" value="KPV50205.1"/>
    <property type="molecule type" value="Genomic_DNA"/>
</dbReference>
<keyword evidence="4 6" id="KW-1133">Transmembrane helix</keyword>
<evidence type="ECO:0000256" key="1">
    <source>
        <dbReference type="ARBA" id="ARBA00004162"/>
    </source>
</evidence>
<proteinExistence type="predicted"/>
<comment type="caution">
    <text evidence="8">The sequence shown here is derived from an EMBL/GenBank/DDBJ whole genome shotgun (WGS) entry which is preliminary data.</text>
</comment>
<evidence type="ECO:0000256" key="2">
    <source>
        <dbReference type="ARBA" id="ARBA00022475"/>
    </source>
</evidence>
<dbReference type="Pfam" id="PF04024">
    <property type="entry name" value="PspC"/>
    <property type="match status" value="1"/>
</dbReference>
<evidence type="ECO:0000256" key="4">
    <source>
        <dbReference type="ARBA" id="ARBA00022989"/>
    </source>
</evidence>
<gene>
    <name evidence="8" type="ORF">SE17_28330</name>
</gene>
<dbReference type="AlphaFoldDB" id="A0A0N8PRK8"/>
<comment type="subcellular location">
    <subcellularLocation>
        <location evidence="1">Cell membrane</location>
        <topology evidence="1">Single-pass membrane protein</topology>
    </subcellularLocation>
</comment>
<keyword evidence="3 6" id="KW-0812">Transmembrane</keyword>
<protein>
    <submittedName>
        <fullName evidence="8">Phage-shock protein</fullName>
    </submittedName>
</protein>
<dbReference type="InterPro" id="IPR052027">
    <property type="entry name" value="PspC"/>
</dbReference>